<proteinExistence type="predicted"/>
<comment type="caution">
    <text evidence="2">The sequence shown here is derived from an EMBL/GenBank/DDBJ whole genome shotgun (WGS) entry which is preliminary data.</text>
</comment>
<protein>
    <submittedName>
        <fullName evidence="2">Sporulation/cell division region, bacteria domain protein</fullName>
    </submittedName>
</protein>
<name>T0Z5A6_9ZZZZ</name>
<sequence>MASLAKPPPPPVAPPSGHGIEVQLAALPSEAAAREEWARLEKRFPAQFAHRKRLISRIVSHDGHVFWRVRAGGFGDTAQARAFCAALRGKGAACAVADF</sequence>
<dbReference type="AlphaFoldDB" id="T0Z5A6"/>
<dbReference type="PROSITE" id="PS51724">
    <property type="entry name" value="SPOR"/>
    <property type="match status" value="1"/>
</dbReference>
<dbReference type="Pfam" id="PF05036">
    <property type="entry name" value="SPOR"/>
    <property type="match status" value="1"/>
</dbReference>
<dbReference type="InterPro" id="IPR036680">
    <property type="entry name" value="SPOR-like_sf"/>
</dbReference>
<reference evidence="2" key="1">
    <citation type="submission" date="2013-08" db="EMBL/GenBank/DDBJ databases">
        <authorList>
            <person name="Mendez C."/>
            <person name="Richter M."/>
            <person name="Ferrer M."/>
            <person name="Sanchez J."/>
        </authorList>
    </citation>
    <scope>NUCLEOTIDE SEQUENCE</scope>
</reference>
<dbReference type="GO" id="GO:0042834">
    <property type="term" value="F:peptidoglycan binding"/>
    <property type="evidence" value="ECO:0007669"/>
    <property type="project" value="InterPro"/>
</dbReference>
<evidence type="ECO:0000259" key="1">
    <source>
        <dbReference type="PROSITE" id="PS51724"/>
    </source>
</evidence>
<accession>T0Z5A6</accession>
<dbReference type="SUPFAM" id="SSF110997">
    <property type="entry name" value="Sporulation related repeat"/>
    <property type="match status" value="1"/>
</dbReference>
<dbReference type="Gene3D" id="3.30.70.1070">
    <property type="entry name" value="Sporulation related repeat"/>
    <property type="match status" value="1"/>
</dbReference>
<keyword evidence="2" id="KW-0131">Cell cycle</keyword>
<reference evidence="2" key="2">
    <citation type="journal article" date="2014" name="ISME J.">
        <title>Microbial stratification in low pH oxic and suboxic macroscopic growths along an acid mine drainage.</title>
        <authorList>
            <person name="Mendez-Garcia C."/>
            <person name="Mesa V."/>
            <person name="Sprenger R.R."/>
            <person name="Richter M."/>
            <person name="Diez M.S."/>
            <person name="Solano J."/>
            <person name="Bargiela R."/>
            <person name="Golyshina O.V."/>
            <person name="Manteca A."/>
            <person name="Ramos J.L."/>
            <person name="Gallego J.R."/>
            <person name="Llorente I."/>
            <person name="Martins Dos Santos V.A."/>
            <person name="Jensen O.N."/>
            <person name="Pelaez A.I."/>
            <person name="Sanchez J."/>
            <person name="Ferrer M."/>
        </authorList>
    </citation>
    <scope>NUCLEOTIDE SEQUENCE</scope>
</reference>
<feature type="domain" description="SPOR" evidence="1">
    <location>
        <begin position="14"/>
        <end position="99"/>
    </location>
</feature>
<dbReference type="InterPro" id="IPR007730">
    <property type="entry name" value="SPOR-like_dom"/>
</dbReference>
<keyword evidence="2" id="KW-0132">Cell division</keyword>
<gene>
    <name evidence="2" type="ORF">B1B_15016</name>
</gene>
<organism evidence="2">
    <name type="scientific">mine drainage metagenome</name>
    <dbReference type="NCBI Taxonomy" id="410659"/>
    <lineage>
        <taxon>unclassified sequences</taxon>
        <taxon>metagenomes</taxon>
        <taxon>ecological metagenomes</taxon>
    </lineage>
</organism>
<evidence type="ECO:0000313" key="2">
    <source>
        <dbReference type="EMBL" id="EQD40213.1"/>
    </source>
</evidence>
<dbReference type="EMBL" id="AUZY01009985">
    <property type="protein sequence ID" value="EQD40213.1"/>
    <property type="molecule type" value="Genomic_DNA"/>
</dbReference>
<dbReference type="GO" id="GO:0051301">
    <property type="term" value="P:cell division"/>
    <property type="evidence" value="ECO:0007669"/>
    <property type="project" value="UniProtKB-KW"/>
</dbReference>